<evidence type="ECO:0000256" key="1">
    <source>
        <dbReference type="SAM" id="SignalP"/>
    </source>
</evidence>
<dbReference type="Pfam" id="PF08239">
    <property type="entry name" value="SH3_3"/>
    <property type="match status" value="1"/>
</dbReference>
<gene>
    <name evidence="3" type="ORF">ACFO5X_13445</name>
</gene>
<evidence type="ECO:0000313" key="4">
    <source>
        <dbReference type="Proteomes" id="UP001595973"/>
    </source>
</evidence>
<organism evidence="3 4">
    <name type="scientific">Seohaeicola nanhaiensis</name>
    <dbReference type="NCBI Taxonomy" id="1387282"/>
    <lineage>
        <taxon>Bacteria</taxon>
        <taxon>Pseudomonadati</taxon>
        <taxon>Pseudomonadota</taxon>
        <taxon>Alphaproteobacteria</taxon>
        <taxon>Rhodobacterales</taxon>
        <taxon>Roseobacteraceae</taxon>
        <taxon>Seohaeicola</taxon>
    </lineage>
</organism>
<dbReference type="InterPro" id="IPR003646">
    <property type="entry name" value="SH3-like_bac-type"/>
</dbReference>
<comment type="caution">
    <text evidence="3">The sequence shown here is derived from an EMBL/GenBank/DDBJ whole genome shotgun (WGS) entry which is preliminary data.</text>
</comment>
<reference evidence="4" key="1">
    <citation type="journal article" date="2019" name="Int. J. Syst. Evol. Microbiol.">
        <title>The Global Catalogue of Microorganisms (GCM) 10K type strain sequencing project: providing services to taxonomists for standard genome sequencing and annotation.</title>
        <authorList>
            <consortium name="The Broad Institute Genomics Platform"/>
            <consortium name="The Broad Institute Genome Sequencing Center for Infectious Disease"/>
            <person name="Wu L."/>
            <person name="Ma J."/>
        </authorList>
    </citation>
    <scope>NUCLEOTIDE SEQUENCE [LARGE SCALE GENOMIC DNA]</scope>
    <source>
        <strain evidence="4">CGMCC 4.7283</strain>
    </source>
</reference>
<feature type="domain" description="SH3b" evidence="2">
    <location>
        <begin position="41"/>
        <end position="96"/>
    </location>
</feature>
<keyword evidence="1" id="KW-0732">Signal</keyword>
<dbReference type="RefSeq" id="WP_380717993.1">
    <property type="nucleotide sequence ID" value="NZ_JBHSGI010000016.1"/>
</dbReference>
<feature type="signal peptide" evidence="1">
    <location>
        <begin position="1"/>
        <end position="19"/>
    </location>
</feature>
<evidence type="ECO:0000259" key="2">
    <source>
        <dbReference type="Pfam" id="PF08239"/>
    </source>
</evidence>
<accession>A0ABV9KIU4</accession>
<dbReference type="EMBL" id="JBHSGI010000016">
    <property type="protein sequence ID" value="MFC4669561.1"/>
    <property type="molecule type" value="Genomic_DNA"/>
</dbReference>
<evidence type="ECO:0000313" key="3">
    <source>
        <dbReference type="EMBL" id="MFC4669561.1"/>
    </source>
</evidence>
<feature type="chain" id="PRO_5047146248" evidence="1">
    <location>
        <begin position="20"/>
        <end position="99"/>
    </location>
</feature>
<sequence>MRKALFAALAAMVLGPVAAAPAAAGSLGRFEVFGVEGDDMLKMRSGPGVGYKVVLGLPNGTLLRVNSCQQTGSTRWCSVALDRARNLRGYVSWAYLRKK</sequence>
<proteinExistence type="predicted"/>
<name>A0ABV9KIU4_9RHOB</name>
<keyword evidence="4" id="KW-1185">Reference proteome</keyword>
<dbReference type="Gene3D" id="2.30.30.40">
    <property type="entry name" value="SH3 Domains"/>
    <property type="match status" value="1"/>
</dbReference>
<dbReference type="Proteomes" id="UP001595973">
    <property type="component" value="Unassembled WGS sequence"/>
</dbReference>
<protein>
    <submittedName>
        <fullName evidence="3">SH3 domain-containing protein</fullName>
    </submittedName>
</protein>